<sequence length="171" mass="18120">MRHGTAAILFFIVFCAAAFGSAGNRYILAAKFPFAPATTDTTKKEKPKKANGCTVIGNLTGTTCIGSALSVTATEPIASVQWIFENGISLATQTTAPFYVGDVAGTYYVKIITVGGCAVNSNSVTITNLKVPLIIISTRSNVICADFPDPVFTAVPTYNGEFPSYQWKVMT</sequence>
<name>A0A4Y8SNW5_9SPHI</name>
<evidence type="ECO:0000313" key="2">
    <source>
        <dbReference type="Proteomes" id="UP000297540"/>
    </source>
</evidence>
<accession>A0A4Y8SNW5</accession>
<dbReference type="RefSeq" id="WP_133226683.1">
    <property type="nucleotide sequence ID" value="NZ_SOZE01000002.1"/>
</dbReference>
<dbReference type="EMBL" id="SOZE01000002">
    <property type="protein sequence ID" value="TFF40144.1"/>
    <property type="molecule type" value="Genomic_DNA"/>
</dbReference>
<dbReference type="Proteomes" id="UP000297540">
    <property type="component" value="Unassembled WGS sequence"/>
</dbReference>
<evidence type="ECO:0000313" key="1">
    <source>
        <dbReference type="EMBL" id="TFF40144.1"/>
    </source>
</evidence>
<gene>
    <name evidence="1" type="ORF">E2R66_02505</name>
</gene>
<dbReference type="AlphaFoldDB" id="A0A4Y8SNW5"/>
<keyword evidence="2" id="KW-1185">Reference proteome</keyword>
<proteinExistence type="predicted"/>
<protein>
    <recommendedName>
        <fullName evidence="3">Ig-like domain-containing protein</fullName>
    </recommendedName>
</protein>
<organism evidence="1 2">
    <name type="scientific">Mucilaginibacter psychrotolerans</name>
    <dbReference type="NCBI Taxonomy" id="1524096"/>
    <lineage>
        <taxon>Bacteria</taxon>
        <taxon>Pseudomonadati</taxon>
        <taxon>Bacteroidota</taxon>
        <taxon>Sphingobacteriia</taxon>
        <taxon>Sphingobacteriales</taxon>
        <taxon>Sphingobacteriaceae</taxon>
        <taxon>Mucilaginibacter</taxon>
    </lineage>
</organism>
<reference evidence="1 2" key="1">
    <citation type="journal article" date="2017" name="Int. J. Syst. Evol. Microbiol.">
        <title>Mucilaginibacterpsychrotolerans sp. nov., isolated from peatlands.</title>
        <authorList>
            <person name="Deng Y."/>
            <person name="Shen L."/>
            <person name="Xu B."/>
            <person name="Liu Y."/>
            <person name="Gu Z."/>
            <person name="Liu H."/>
            <person name="Zhou Y."/>
        </authorList>
    </citation>
    <scope>NUCLEOTIDE SEQUENCE [LARGE SCALE GENOMIC DNA]</scope>
    <source>
        <strain evidence="1 2">NH7-4</strain>
    </source>
</reference>
<comment type="caution">
    <text evidence="1">The sequence shown here is derived from an EMBL/GenBank/DDBJ whole genome shotgun (WGS) entry which is preliminary data.</text>
</comment>
<evidence type="ECO:0008006" key="3">
    <source>
        <dbReference type="Google" id="ProtNLM"/>
    </source>
</evidence>